<gene>
    <name evidence="1" type="ORF">M9189_00735</name>
</gene>
<evidence type="ECO:0000313" key="2">
    <source>
        <dbReference type="Proteomes" id="UP001056426"/>
    </source>
</evidence>
<reference evidence="1" key="2">
    <citation type="submission" date="2022-06" db="EMBL/GenBank/DDBJ databases">
        <title>Xiashengella guii gen. nov. sp. nov., a bacterium isolated form anaerobic digestion tank.</title>
        <authorList>
            <person name="Huang H."/>
        </authorList>
    </citation>
    <scope>NUCLEOTIDE SEQUENCE</scope>
    <source>
        <strain evidence="1">Ai-910</strain>
    </source>
</reference>
<keyword evidence="2" id="KW-1185">Reference proteome</keyword>
<dbReference type="RefSeq" id="WP_250723996.1">
    <property type="nucleotide sequence ID" value="NZ_CP098400.1"/>
</dbReference>
<dbReference type="EMBL" id="CP098400">
    <property type="protein sequence ID" value="URW79884.1"/>
    <property type="molecule type" value="Genomic_DNA"/>
</dbReference>
<dbReference type="Proteomes" id="UP001056426">
    <property type="component" value="Chromosome"/>
</dbReference>
<evidence type="ECO:0000313" key="1">
    <source>
        <dbReference type="EMBL" id="URW79884.1"/>
    </source>
</evidence>
<evidence type="ECO:0008006" key="3">
    <source>
        <dbReference type="Google" id="ProtNLM"/>
    </source>
</evidence>
<dbReference type="KEGG" id="alkq:M9189_00735"/>
<accession>A0A9J6ZPM9</accession>
<sequence length="534" mass="60545">MQERILLIIDQDFYLAGETINFFAVTLDAGLQIPIAFSSILYVELYDQDNKVIASKKVLFKDGEAINSIELPRDITTGLYYIRAYTNYMKNFGPSVFFTKRLKIVNPFVPYIATLADTLSRHEHQTVLQHPPYFGSSERLKISAQLSTTEANRGDSIILDIESHTADSVQYIVAMHLGDERTSPSFPERNVYDQNGSPISRLTFLPEFTHDIVTGSIKATNSNVSVADKILYLAFVDSISWITRCKTDSLGRFTATMPIEYQREDLVISMVDTTNEFSILLENEFYPEFEELEKEDYFPEPSLKSIIEARMINLQVNDAYGNMKNTAVSAERPLLRFYGFPDNEYKINTYTDLPNLEEFVREIVLEAFVRGRRSQVNILVKTEGNSTLNATPLVVFDGVPLFQANHLVPGISTEKLKSIQVVASRFFFGSEVYEGILDIVSNDNSFSLVEKDKNSVRINFCPVNTAPASRSFVNFRIPQYTSDLYFDTLRSAGEKATVKIALPQNAGSYTLSIFGYTRNGEMDYFVLPDLLYVK</sequence>
<dbReference type="AlphaFoldDB" id="A0A9J6ZPM9"/>
<name>A0A9J6ZPM9_9BACT</name>
<dbReference type="Gene3D" id="2.60.40.1930">
    <property type="match status" value="1"/>
</dbReference>
<reference evidence="1" key="1">
    <citation type="submission" date="2022-05" db="EMBL/GenBank/DDBJ databases">
        <authorList>
            <person name="Sun X."/>
        </authorList>
    </citation>
    <scope>NUCLEOTIDE SEQUENCE</scope>
    <source>
        <strain evidence="1">Ai-910</strain>
    </source>
</reference>
<proteinExistence type="predicted"/>
<protein>
    <recommendedName>
        <fullName evidence="3">Macroglobulin domain-containing protein</fullName>
    </recommendedName>
</protein>
<organism evidence="1 2">
    <name type="scientific">Xiashengella succiniciproducens</name>
    <dbReference type="NCBI Taxonomy" id="2949635"/>
    <lineage>
        <taxon>Bacteria</taxon>
        <taxon>Pseudomonadati</taxon>
        <taxon>Bacteroidota</taxon>
        <taxon>Bacteroidia</taxon>
        <taxon>Marinilabiliales</taxon>
        <taxon>Marinilabiliaceae</taxon>
        <taxon>Xiashengella</taxon>
    </lineage>
</organism>